<evidence type="ECO:0000313" key="2">
    <source>
        <dbReference type="EMBL" id="RDL31916.1"/>
    </source>
</evidence>
<dbReference type="Proteomes" id="UP000254866">
    <property type="component" value="Unassembled WGS sequence"/>
</dbReference>
<dbReference type="InterPro" id="IPR052820">
    <property type="entry name" value="PhiA_domain"/>
</dbReference>
<dbReference type="EMBL" id="NPIC01000011">
    <property type="protein sequence ID" value="RDL31916.1"/>
    <property type="molecule type" value="Genomic_DNA"/>
</dbReference>
<dbReference type="AlphaFoldDB" id="A0A370TCF7"/>
<sequence length="188" mass="19162">MKSIIAVSALVAMVAAQLEPPAGPFTAGAWNPSNRWTGVAINASGRGFWIGKDSSSYCPVVKGLDCTAFPGTSTVFAGGSGTLSLDVAVPGGQQVFVGPDGALGYTGAHSASIPVGAVTTGFLRFQSVAGGAPVPMTFEGSGFRACPVDETQENVYQVFASAVGTDPGNCIQFQLRTYSAPGISAWQY</sequence>
<evidence type="ECO:0000313" key="3">
    <source>
        <dbReference type="Proteomes" id="UP000254866"/>
    </source>
</evidence>
<dbReference type="OrthoDB" id="5430620at2759"/>
<reference evidence="2 3" key="1">
    <citation type="journal article" date="2018" name="IMA Fungus">
        <title>IMA Genome-F 9: Draft genome sequence of Annulohypoxylon stygium, Aspergillus mulundensis, Berkeleyomyces basicola (syn. Thielaviopsis basicola), Ceratocystis smalleyi, two Cercospora beticola strains, Coleophoma cylindrospora, Fusarium fracticaudum, Phialophora cf. hyalina, and Morchella septimelata.</title>
        <authorList>
            <person name="Wingfield B.D."/>
            <person name="Bills G.F."/>
            <person name="Dong Y."/>
            <person name="Huang W."/>
            <person name="Nel W.J."/>
            <person name="Swalarsk-Parry B.S."/>
            <person name="Vaghefi N."/>
            <person name="Wilken P.M."/>
            <person name="An Z."/>
            <person name="de Beer Z.W."/>
            <person name="De Vos L."/>
            <person name="Chen L."/>
            <person name="Duong T.A."/>
            <person name="Gao Y."/>
            <person name="Hammerbacher A."/>
            <person name="Kikkert J.R."/>
            <person name="Li Y."/>
            <person name="Li H."/>
            <person name="Li K."/>
            <person name="Li Q."/>
            <person name="Liu X."/>
            <person name="Ma X."/>
            <person name="Naidoo K."/>
            <person name="Pethybridge S.J."/>
            <person name="Sun J."/>
            <person name="Steenkamp E.T."/>
            <person name="van der Nest M.A."/>
            <person name="van Wyk S."/>
            <person name="Wingfield M.J."/>
            <person name="Xiong C."/>
            <person name="Yue Q."/>
            <person name="Zhang X."/>
        </authorList>
    </citation>
    <scope>NUCLEOTIDE SEQUENCE [LARGE SCALE GENOMIC DNA]</scope>
    <source>
        <strain evidence="2 3">BP 5553</strain>
    </source>
</reference>
<keyword evidence="3" id="KW-1185">Reference proteome</keyword>
<dbReference type="RefSeq" id="XP_031865848.1">
    <property type="nucleotide sequence ID" value="XM_032017941.1"/>
</dbReference>
<dbReference type="PANTHER" id="PTHR42047:SF1">
    <property type="entry name" value="PROTEIN, PUTATIVE (AFU_ORTHOLOGUE AFUA_6G03560)-RELATED"/>
    <property type="match status" value="1"/>
</dbReference>
<proteinExistence type="predicted"/>
<dbReference type="STRING" id="2656787.A0A370TCF7"/>
<feature type="chain" id="PRO_5016704088" evidence="1">
    <location>
        <begin position="17"/>
        <end position="188"/>
    </location>
</feature>
<name>A0A370TCF7_9HELO</name>
<dbReference type="PANTHER" id="PTHR42047">
    <property type="entry name" value="PROTEIN, PUTATIVE (AFU_ORTHOLOGUE AFUA_6G03560)-RELATED"/>
    <property type="match status" value="1"/>
</dbReference>
<dbReference type="GeneID" id="43602167"/>
<keyword evidence="1" id="KW-0732">Signal</keyword>
<organism evidence="2 3">
    <name type="scientific">Venustampulla echinocandica</name>
    <dbReference type="NCBI Taxonomy" id="2656787"/>
    <lineage>
        <taxon>Eukaryota</taxon>
        <taxon>Fungi</taxon>
        <taxon>Dikarya</taxon>
        <taxon>Ascomycota</taxon>
        <taxon>Pezizomycotina</taxon>
        <taxon>Leotiomycetes</taxon>
        <taxon>Helotiales</taxon>
        <taxon>Pleuroascaceae</taxon>
        <taxon>Venustampulla</taxon>
    </lineage>
</organism>
<accession>A0A370TCF7</accession>
<gene>
    <name evidence="2" type="ORF">BP5553_09318</name>
</gene>
<evidence type="ECO:0000256" key="1">
    <source>
        <dbReference type="SAM" id="SignalP"/>
    </source>
</evidence>
<comment type="caution">
    <text evidence="2">The sequence shown here is derived from an EMBL/GenBank/DDBJ whole genome shotgun (WGS) entry which is preliminary data.</text>
</comment>
<feature type="signal peptide" evidence="1">
    <location>
        <begin position="1"/>
        <end position="16"/>
    </location>
</feature>
<protein>
    <submittedName>
        <fullName evidence="2">Uncharacterized protein</fullName>
    </submittedName>
</protein>